<proteinExistence type="predicted"/>
<dbReference type="SUPFAM" id="SSF160719">
    <property type="entry name" value="gpW/gp25-like"/>
    <property type="match status" value="1"/>
</dbReference>
<gene>
    <name evidence="2" type="ORF">METZ01_LOCUS32820</name>
</gene>
<feature type="domain" description="IraD/Gp25-like" evidence="1">
    <location>
        <begin position="36"/>
        <end position="122"/>
    </location>
</feature>
<protein>
    <recommendedName>
        <fullName evidence="1">IraD/Gp25-like domain-containing protein</fullName>
    </recommendedName>
</protein>
<accession>A0A381QKS9</accession>
<evidence type="ECO:0000313" key="2">
    <source>
        <dbReference type="EMBL" id="SUZ79966.1"/>
    </source>
</evidence>
<dbReference type="Gene3D" id="3.10.450.40">
    <property type="match status" value="1"/>
</dbReference>
<organism evidence="2">
    <name type="scientific">marine metagenome</name>
    <dbReference type="NCBI Taxonomy" id="408172"/>
    <lineage>
        <taxon>unclassified sequences</taxon>
        <taxon>metagenomes</taxon>
        <taxon>ecological metagenomes</taxon>
    </lineage>
</organism>
<evidence type="ECO:0000259" key="1">
    <source>
        <dbReference type="Pfam" id="PF04965"/>
    </source>
</evidence>
<dbReference type="Pfam" id="PF04965">
    <property type="entry name" value="GPW_gp25"/>
    <property type="match status" value="1"/>
</dbReference>
<dbReference type="InterPro" id="IPR007048">
    <property type="entry name" value="IraD/Gp25-like"/>
</dbReference>
<reference evidence="2" key="1">
    <citation type="submission" date="2018-05" db="EMBL/GenBank/DDBJ databases">
        <authorList>
            <person name="Lanie J.A."/>
            <person name="Ng W.-L."/>
            <person name="Kazmierczak K.M."/>
            <person name="Andrzejewski T.M."/>
            <person name="Davidsen T.M."/>
            <person name="Wayne K.J."/>
            <person name="Tettelin H."/>
            <person name="Glass J.I."/>
            <person name="Rusch D."/>
            <person name="Podicherti R."/>
            <person name="Tsui H.-C.T."/>
            <person name="Winkler M.E."/>
        </authorList>
    </citation>
    <scope>NUCLEOTIDE SEQUENCE</scope>
</reference>
<sequence>MAVYTKPLSTNTRRWADLDLDFIAHPVTKDIVLKRDVEAIKRSVRNLVLTNPHERPFHPEIGSGITGILFELVSPTTAVVLQSEIRQVLTNFEPRVKLIDIRVLGDIDKNGYYVTIKFQPISTPSPVTIELFLERLR</sequence>
<dbReference type="EMBL" id="UINC01001407">
    <property type="protein sequence ID" value="SUZ79966.1"/>
    <property type="molecule type" value="Genomic_DNA"/>
</dbReference>
<name>A0A381QKS9_9ZZZZ</name>
<dbReference type="AlphaFoldDB" id="A0A381QKS9"/>